<protein>
    <submittedName>
        <fullName evidence="1">Uncharacterized protein</fullName>
    </submittedName>
</protein>
<sequence>RFAEDNVSASHPQYSRVDIRWPATYLYSHFADHLALALSSASTFAPGRGGGMPTLIPPFTGRAS</sequence>
<dbReference type="AlphaFoldDB" id="A0A699XCI1"/>
<name>A0A699XCI1_TANCI</name>
<proteinExistence type="predicted"/>
<evidence type="ECO:0000313" key="1">
    <source>
        <dbReference type="EMBL" id="GFD56893.1"/>
    </source>
</evidence>
<reference evidence="1" key="1">
    <citation type="journal article" date="2019" name="Sci. Rep.">
        <title>Draft genome of Tanacetum cinerariifolium, the natural source of mosquito coil.</title>
        <authorList>
            <person name="Yamashiro T."/>
            <person name="Shiraishi A."/>
            <person name="Satake H."/>
            <person name="Nakayama K."/>
        </authorList>
    </citation>
    <scope>NUCLEOTIDE SEQUENCE</scope>
</reference>
<comment type="caution">
    <text evidence="1">The sequence shown here is derived from an EMBL/GenBank/DDBJ whole genome shotgun (WGS) entry which is preliminary data.</text>
</comment>
<organism evidence="1">
    <name type="scientific">Tanacetum cinerariifolium</name>
    <name type="common">Dalmatian daisy</name>
    <name type="synonym">Chrysanthemum cinerariifolium</name>
    <dbReference type="NCBI Taxonomy" id="118510"/>
    <lineage>
        <taxon>Eukaryota</taxon>
        <taxon>Viridiplantae</taxon>
        <taxon>Streptophyta</taxon>
        <taxon>Embryophyta</taxon>
        <taxon>Tracheophyta</taxon>
        <taxon>Spermatophyta</taxon>
        <taxon>Magnoliopsida</taxon>
        <taxon>eudicotyledons</taxon>
        <taxon>Gunneridae</taxon>
        <taxon>Pentapetalae</taxon>
        <taxon>asterids</taxon>
        <taxon>campanulids</taxon>
        <taxon>Asterales</taxon>
        <taxon>Asteraceae</taxon>
        <taxon>Asteroideae</taxon>
        <taxon>Anthemideae</taxon>
        <taxon>Anthemidinae</taxon>
        <taxon>Tanacetum</taxon>
    </lineage>
</organism>
<dbReference type="EMBL" id="BKCJ011834583">
    <property type="protein sequence ID" value="GFD56893.1"/>
    <property type="molecule type" value="Genomic_DNA"/>
</dbReference>
<feature type="non-terminal residue" evidence="1">
    <location>
        <position position="1"/>
    </location>
</feature>
<gene>
    <name evidence="1" type="ORF">Tci_928862</name>
</gene>
<accession>A0A699XCI1</accession>